<dbReference type="PROSITE" id="PS00909">
    <property type="entry name" value="MR_MLE_2"/>
    <property type="match status" value="1"/>
</dbReference>
<dbReference type="EMBL" id="UINC01061367">
    <property type="protein sequence ID" value="SVB86873.1"/>
    <property type="molecule type" value="Genomic_DNA"/>
</dbReference>
<evidence type="ECO:0000256" key="3">
    <source>
        <dbReference type="ARBA" id="ARBA00023239"/>
    </source>
</evidence>
<dbReference type="InterPro" id="IPR029017">
    <property type="entry name" value="Enolase-like_N"/>
</dbReference>
<accession>A0A382HJM3</accession>
<organism evidence="5">
    <name type="scientific">marine metagenome</name>
    <dbReference type="NCBI Taxonomy" id="408172"/>
    <lineage>
        <taxon>unclassified sequences</taxon>
        <taxon>metagenomes</taxon>
        <taxon>ecological metagenomes</taxon>
    </lineage>
</organism>
<dbReference type="SUPFAM" id="SSF54826">
    <property type="entry name" value="Enolase N-terminal domain-like"/>
    <property type="match status" value="1"/>
</dbReference>
<evidence type="ECO:0000313" key="5">
    <source>
        <dbReference type="EMBL" id="SVB86873.1"/>
    </source>
</evidence>
<dbReference type="SFLD" id="SFLDS00001">
    <property type="entry name" value="Enolase"/>
    <property type="match status" value="1"/>
</dbReference>
<name>A0A382HJM3_9ZZZZ</name>
<protein>
    <recommendedName>
        <fullName evidence="4">Mandelate racemase/muconate lactonizing enzyme C-terminal domain-containing protein</fullName>
    </recommendedName>
</protein>
<proteinExistence type="predicted"/>
<dbReference type="SFLD" id="SFLDG00180">
    <property type="entry name" value="muconate_cycloisomerase"/>
    <property type="match status" value="1"/>
</dbReference>
<evidence type="ECO:0000256" key="1">
    <source>
        <dbReference type="ARBA" id="ARBA00022723"/>
    </source>
</evidence>
<dbReference type="GO" id="GO:0009063">
    <property type="term" value="P:amino acid catabolic process"/>
    <property type="evidence" value="ECO:0007669"/>
    <property type="project" value="InterPro"/>
</dbReference>
<dbReference type="PANTHER" id="PTHR48073:SF2">
    <property type="entry name" value="O-SUCCINYLBENZOATE SYNTHASE"/>
    <property type="match status" value="1"/>
</dbReference>
<dbReference type="InterPro" id="IPR029065">
    <property type="entry name" value="Enolase_C-like"/>
</dbReference>
<dbReference type="AlphaFoldDB" id="A0A382HJM3"/>
<dbReference type="InterPro" id="IPR018110">
    <property type="entry name" value="Mandel_Rmase/mucon_lact_enz_CS"/>
</dbReference>
<dbReference type="SMART" id="SM00922">
    <property type="entry name" value="MR_MLE"/>
    <property type="match status" value="1"/>
</dbReference>
<evidence type="ECO:0000259" key="4">
    <source>
        <dbReference type="SMART" id="SM00922"/>
    </source>
</evidence>
<dbReference type="Pfam" id="PF21508">
    <property type="entry name" value="MenC_N"/>
    <property type="match status" value="1"/>
</dbReference>
<gene>
    <name evidence="5" type="ORF">METZ01_LOCUS239727</name>
</gene>
<keyword evidence="2" id="KW-0460">Magnesium</keyword>
<dbReference type="Gene3D" id="3.30.390.10">
    <property type="entry name" value="Enolase-like, N-terminal domain"/>
    <property type="match status" value="1"/>
</dbReference>
<sequence>MNITAFEVIPYNIPFVTPLQTAGNTYTHREGVWLQLKSGELTGVGEAAPLEGFNLETLKEVHYALEGFHQAVDGEGFEIDELFSLIEVHTEDAPSARFALESAVYDMLSKDAGVPLCKYLNSNAKPEIAVNGLVGLHLPADGFKVMKVKVGYQNLFDAIENMEYLTQSFGNDVLFRLDCNGAFDLPRAIRFCKEMERFNIDYIEQPLPGDNLEDLAELIYHTEIPIAVDESLTNFVSAEKIVEEQAADVFVIKPMVSGGFSECTKIINLAQTENIRTVITSSLETNIGRLACLHLALANEISGPCGFATGELLNDDKPTQPIQGGKIAISDSHGLGIDL</sequence>
<feature type="domain" description="Mandelate racemase/muconate lactonizing enzyme C-terminal" evidence="4">
    <location>
        <begin position="126"/>
        <end position="225"/>
    </location>
</feature>
<dbReference type="GO" id="GO:0016829">
    <property type="term" value="F:lyase activity"/>
    <property type="evidence" value="ECO:0007669"/>
    <property type="project" value="UniProtKB-KW"/>
</dbReference>
<keyword evidence="1" id="KW-0479">Metal-binding</keyword>
<keyword evidence="3" id="KW-0456">Lyase</keyword>
<dbReference type="InterPro" id="IPR041338">
    <property type="entry name" value="OSBS_N"/>
</dbReference>
<dbReference type="NCBIfam" id="TIGR01927">
    <property type="entry name" value="menC_gam_Gplu"/>
    <property type="match status" value="1"/>
</dbReference>
<dbReference type="InterPro" id="IPR013342">
    <property type="entry name" value="Mandelate_racemase_C"/>
</dbReference>
<dbReference type="Gene3D" id="3.20.20.120">
    <property type="entry name" value="Enolase-like C-terminal domain"/>
    <property type="match status" value="1"/>
</dbReference>
<dbReference type="Pfam" id="PF13378">
    <property type="entry name" value="MR_MLE_C"/>
    <property type="match status" value="1"/>
</dbReference>
<dbReference type="PANTHER" id="PTHR48073">
    <property type="entry name" value="O-SUCCINYLBENZOATE SYNTHASE-RELATED"/>
    <property type="match status" value="1"/>
</dbReference>
<dbReference type="SFLD" id="SFLDF00009">
    <property type="entry name" value="o-succinylbenzoate_synthase"/>
    <property type="match status" value="1"/>
</dbReference>
<dbReference type="SUPFAM" id="SSF51604">
    <property type="entry name" value="Enolase C-terminal domain-like"/>
    <property type="match status" value="1"/>
</dbReference>
<dbReference type="InterPro" id="IPR036849">
    <property type="entry name" value="Enolase-like_C_sf"/>
</dbReference>
<dbReference type="GO" id="GO:0046872">
    <property type="term" value="F:metal ion binding"/>
    <property type="evidence" value="ECO:0007669"/>
    <property type="project" value="UniProtKB-KW"/>
</dbReference>
<evidence type="ECO:0000256" key="2">
    <source>
        <dbReference type="ARBA" id="ARBA00022842"/>
    </source>
</evidence>
<reference evidence="5" key="1">
    <citation type="submission" date="2018-05" db="EMBL/GenBank/DDBJ databases">
        <authorList>
            <person name="Lanie J.A."/>
            <person name="Ng W.-L."/>
            <person name="Kazmierczak K.M."/>
            <person name="Andrzejewski T.M."/>
            <person name="Davidsen T.M."/>
            <person name="Wayne K.J."/>
            <person name="Tettelin H."/>
            <person name="Glass J.I."/>
            <person name="Rusch D."/>
            <person name="Podicherti R."/>
            <person name="Tsui H.-C.T."/>
            <person name="Winkler M.E."/>
        </authorList>
    </citation>
    <scope>NUCLEOTIDE SEQUENCE</scope>
</reference>